<dbReference type="Proteomes" id="UP000758856">
    <property type="component" value="Unassembled WGS sequence"/>
</dbReference>
<name>A0ABS2T5U8_9HYPH</name>
<dbReference type="EMBL" id="JAFBCY010000002">
    <property type="protein sequence ID" value="MBM7851235.1"/>
    <property type="molecule type" value="Genomic_DNA"/>
</dbReference>
<evidence type="ECO:0000313" key="2">
    <source>
        <dbReference type="Proteomes" id="UP000758856"/>
    </source>
</evidence>
<organism evidence="1 2">
    <name type="scientific">Methylopila capsulata</name>
    <dbReference type="NCBI Taxonomy" id="61654"/>
    <lineage>
        <taxon>Bacteria</taxon>
        <taxon>Pseudomonadati</taxon>
        <taxon>Pseudomonadota</taxon>
        <taxon>Alphaproteobacteria</taxon>
        <taxon>Hyphomicrobiales</taxon>
        <taxon>Methylopilaceae</taxon>
        <taxon>Methylopila</taxon>
    </lineage>
</organism>
<accession>A0ABS2T5U8</accession>
<dbReference type="RefSeq" id="WP_246482385.1">
    <property type="nucleotide sequence ID" value="NZ_BSFF01000001.1"/>
</dbReference>
<comment type="caution">
    <text evidence="1">The sequence shown here is derived from an EMBL/GenBank/DDBJ whole genome shotgun (WGS) entry which is preliminary data.</text>
</comment>
<evidence type="ECO:0000313" key="1">
    <source>
        <dbReference type="EMBL" id="MBM7851235.1"/>
    </source>
</evidence>
<keyword evidence="2" id="KW-1185">Reference proteome</keyword>
<proteinExistence type="predicted"/>
<gene>
    <name evidence="1" type="ORF">JOD31_001460</name>
</gene>
<sequence length="99" mass="10728">MIIRPEHGLAATFLGTPLDVMVKPVDGRDEWLLTDLLGRPMGVIRVTDTGALLIEPDGNARMTMTGMRCGPFPSLDEALAAIETHTRGVCRREAGETKP</sequence>
<protein>
    <submittedName>
        <fullName evidence="1">Uncharacterized protein</fullName>
    </submittedName>
</protein>
<reference evidence="1 2" key="1">
    <citation type="submission" date="2021-01" db="EMBL/GenBank/DDBJ databases">
        <title>Genomic Encyclopedia of Type Strains, Phase IV (KMG-IV): sequencing the most valuable type-strain genomes for metagenomic binning, comparative biology and taxonomic classification.</title>
        <authorList>
            <person name="Goeker M."/>
        </authorList>
    </citation>
    <scope>NUCLEOTIDE SEQUENCE [LARGE SCALE GENOMIC DNA]</scope>
    <source>
        <strain evidence="1 2">DSM 6130</strain>
    </source>
</reference>